<evidence type="ECO:0000256" key="2">
    <source>
        <dbReference type="ARBA" id="ARBA00022737"/>
    </source>
</evidence>
<dbReference type="PROSITE" id="PS50157">
    <property type="entry name" value="ZINC_FINGER_C2H2_2"/>
    <property type="match status" value="6"/>
</dbReference>
<feature type="region of interest" description="Disordered" evidence="6">
    <location>
        <begin position="509"/>
        <end position="528"/>
    </location>
</feature>
<evidence type="ECO:0000313" key="9">
    <source>
        <dbReference type="Proteomes" id="UP000749559"/>
    </source>
</evidence>
<dbReference type="Pfam" id="PF13894">
    <property type="entry name" value="zf-C2H2_4"/>
    <property type="match status" value="1"/>
</dbReference>
<dbReference type="SUPFAM" id="SSF57667">
    <property type="entry name" value="beta-beta-alpha zinc fingers"/>
    <property type="match status" value="4"/>
</dbReference>
<dbReference type="Gene3D" id="3.30.160.60">
    <property type="entry name" value="Classic Zinc Finger"/>
    <property type="match status" value="5"/>
</dbReference>
<feature type="compositionally biased region" description="Basic and acidic residues" evidence="6">
    <location>
        <begin position="41"/>
        <end position="65"/>
    </location>
</feature>
<feature type="domain" description="C2H2-type" evidence="7">
    <location>
        <begin position="412"/>
        <end position="434"/>
    </location>
</feature>
<feature type="region of interest" description="Disordered" evidence="6">
    <location>
        <begin position="41"/>
        <end position="102"/>
    </location>
</feature>
<keyword evidence="3 5" id="KW-0863">Zinc-finger</keyword>
<feature type="domain" description="C2H2-type" evidence="7">
    <location>
        <begin position="439"/>
        <end position="466"/>
    </location>
</feature>
<feature type="compositionally biased region" description="Basic and acidic residues" evidence="6">
    <location>
        <begin position="72"/>
        <end position="92"/>
    </location>
</feature>
<feature type="domain" description="C2H2-type" evidence="7">
    <location>
        <begin position="224"/>
        <end position="247"/>
    </location>
</feature>
<dbReference type="Pfam" id="PF00096">
    <property type="entry name" value="zf-C2H2"/>
    <property type="match status" value="2"/>
</dbReference>
<feature type="region of interest" description="Disordered" evidence="6">
    <location>
        <begin position="1"/>
        <end position="21"/>
    </location>
</feature>
<accession>A0A8S4PW41</accession>
<evidence type="ECO:0000256" key="3">
    <source>
        <dbReference type="ARBA" id="ARBA00022771"/>
    </source>
</evidence>
<dbReference type="PANTHER" id="PTHR24379:SF127">
    <property type="entry name" value="BLOODY FINGERS-RELATED"/>
    <property type="match status" value="1"/>
</dbReference>
<evidence type="ECO:0000259" key="7">
    <source>
        <dbReference type="PROSITE" id="PS50157"/>
    </source>
</evidence>
<evidence type="ECO:0000256" key="4">
    <source>
        <dbReference type="ARBA" id="ARBA00022833"/>
    </source>
</evidence>
<dbReference type="GO" id="GO:0000977">
    <property type="term" value="F:RNA polymerase II transcription regulatory region sequence-specific DNA binding"/>
    <property type="evidence" value="ECO:0007669"/>
    <property type="project" value="TreeGrafter"/>
</dbReference>
<dbReference type="InterPro" id="IPR003656">
    <property type="entry name" value="Znf_BED"/>
</dbReference>
<keyword evidence="1" id="KW-0479">Metal-binding</keyword>
<keyword evidence="9" id="KW-1185">Reference proteome</keyword>
<dbReference type="InterPro" id="IPR013087">
    <property type="entry name" value="Znf_C2H2_type"/>
</dbReference>
<comment type="caution">
    <text evidence="8">The sequence shown here is derived from an EMBL/GenBank/DDBJ whole genome shotgun (WGS) entry which is preliminary data.</text>
</comment>
<gene>
    <name evidence="8" type="ORF">OFUS_LOCUS21691</name>
</gene>
<organism evidence="8 9">
    <name type="scientific">Owenia fusiformis</name>
    <name type="common">Polychaete worm</name>
    <dbReference type="NCBI Taxonomy" id="6347"/>
    <lineage>
        <taxon>Eukaryota</taxon>
        <taxon>Metazoa</taxon>
        <taxon>Spiralia</taxon>
        <taxon>Lophotrochozoa</taxon>
        <taxon>Annelida</taxon>
        <taxon>Polychaeta</taxon>
        <taxon>Sedentaria</taxon>
        <taxon>Canalipalpata</taxon>
        <taxon>Sabellida</taxon>
        <taxon>Oweniida</taxon>
        <taxon>Oweniidae</taxon>
        <taxon>Owenia</taxon>
    </lineage>
</organism>
<dbReference type="AlphaFoldDB" id="A0A8S4PW41"/>
<sequence length="528" mass="61550">MDATDVDDLYNTDDIDHDDSDISCDSSYSIDILFKKKHNKIKVDDKPSSSAEDPKENDSITEEHVMQASKMKYLDMVKDKEEKMDKSDEETKQSCPTFHLPDEASEEEKLMYASKMKYLTMAKEKGVLKKWEESATNEDATHKETEKEEELNRAIITQCYEGKAQDSQEGLLDDGKQSKYETVKEKESKRTIITQRYEGNAHDDPEGLLVFNDLPGGKRSMTKGACTHCDETFDNVEDLRKHLETVHNMVSCTICPKRIFAHNQSRVLHELSHKDSYPYIIYKDNWVCRFKCYKCPKEFTVSHKMASHLAIEHKEPPKKYHCPKCDIRFMMIRSFDLHFVKHFEDLQEGQCKICGKVLTGGFQCLKTHMQAVHERRRDHMCSICGHKTNQSGNLHRHMIRSHPSKMKKPLDFKCHICDKRFPLKDFLSRHMNTHGPNSYVCSICGEKLSSSEGFKRHWYTHTDVKRFHCFVCGKGYNDKRDVIRHSKKTHQINVDQDQISMTEAQKNFERELAKRDDPNKKSSKLEPL</sequence>
<dbReference type="InterPro" id="IPR036236">
    <property type="entry name" value="Znf_C2H2_sf"/>
</dbReference>
<keyword evidence="4" id="KW-0862">Zinc</keyword>
<dbReference type="OrthoDB" id="3565419at2759"/>
<feature type="domain" description="C2H2-type" evidence="7">
    <location>
        <begin position="467"/>
        <end position="490"/>
    </location>
</feature>
<proteinExistence type="predicted"/>
<protein>
    <recommendedName>
        <fullName evidence="7">C2H2-type domain-containing protein</fullName>
    </recommendedName>
</protein>
<dbReference type="PROSITE" id="PS00028">
    <property type="entry name" value="ZINC_FINGER_C2H2_1"/>
    <property type="match status" value="6"/>
</dbReference>
<dbReference type="GO" id="GO:0005634">
    <property type="term" value="C:nucleus"/>
    <property type="evidence" value="ECO:0007669"/>
    <property type="project" value="TreeGrafter"/>
</dbReference>
<evidence type="ECO:0000256" key="6">
    <source>
        <dbReference type="SAM" id="MobiDB-lite"/>
    </source>
</evidence>
<dbReference type="SMART" id="SM00355">
    <property type="entry name" value="ZnF_C2H2"/>
    <property type="match status" value="9"/>
</dbReference>
<dbReference type="Pfam" id="PF02892">
    <property type="entry name" value="zf-BED"/>
    <property type="match status" value="1"/>
</dbReference>
<keyword evidence="2" id="KW-0677">Repeat</keyword>
<dbReference type="Proteomes" id="UP000749559">
    <property type="component" value="Unassembled WGS sequence"/>
</dbReference>
<feature type="domain" description="C2H2-type" evidence="7">
    <location>
        <begin position="379"/>
        <end position="407"/>
    </location>
</feature>
<dbReference type="GO" id="GO:0000981">
    <property type="term" value="F:DNA-binding transcription factor activity, RNA polymerase II-specific"/>
    <property type="evidence" value="ECO:0007669"/>
    <property type="project" value="TreeGrafter"/>
</dbReference>
<dbReference type="GO" id="GO:0008270">
    <property type="term" value="F:zinc ion binding"/>
    <property type="evidence" value="ECO:0007669"/>
    <property type="project" value="UniProtKB-KW"/>
</dbReference>
<feature type="domain" description="C2H2-type" evidence="7">
    <location>
        <begin position="290"/>
        <end position="317"/>
    </location>
</feature>
<dbReference type="PANTHER" id="PTHR24379">
    <property type="entry name" value="KRAB AND ZINC FINGER DOMAIN-CONTAINING"/>
    <property type="match status" value="1"/>
</dbReference>
<reference evidence="8" key="1">
    <citation type="submission" date="2022-03" db="EMBL/GenBank/DDBJ databases">
        <authorList>
            <person name="Martin C."/>
        </authorList>
    </citation>
    <scope>NUCLEOTIDE SEQUENCE</scope>
</reference>
<evidence type="ECO:0000313" key="8">
    <source>
        <dbReference type="EMBL" id="CAH1797405.1"/>
    </source>
</evidence>
<name>A0A8S4PW41_OWEFU</name>
<evidence type="ECO:0000256" key="5">
    <source>
        <dbReference type="PROSITE-ProRule" id="PRU00042"/>
    </source>
</evidence>
<dbReference type="EMBL" id="CAIIXF020000010">
    <property type="protein sequence ID" value="CAH1797405.1"/>
    <property type="molecule type" value="Genomic_DNA"/>
</dbReference>
<evidence type="ECO:0000256" key="1">
    <source>
        <dbReference type="ARBA" id="ARBA00022723"/>
    </source>
</evidence>